<protein>
    <submittedName>
        <fullName evidence="1">Sacsin N-terminal ATP-binding-like domain-containing protein</fullName>
    </submittedName>
</protein>
<dbReference type="SUPFAM" id="SSF55874">
    <property type="entry name" value="ATPase domain of HSP90 chaperone/DNA topoisomerase II/histidine kinase"/>
    <property type="match status" value="1"/>
</dbReference>
<gene>
    <name evidence="1" type="ORF">ACFQ3T_04655</name>
</gene>
<dbReference type="RefSeq" id="WP_380720119.1">
    <property type="nucleotide sequence ID" value="NZ_JBHTLK010000012.1"/>
</dbReference>
<proteinExistence type="predicted"/>
<dbReference type="Proteomes" id="UP001597168">
    <property type="component" value="Unassembled WGS sequence"/>
</dbReference>
<organism evidence="1 2">
    <name type="scientific">Saccharothrix hoggarensis</name>
    <dbReference type="NCBI Taxonomy" id="913853"/>
    <lineage>
        <taxon>Bacteria</taxon>
        <taxon>Bacillati</taxon>
        <taxon>Actinomycetota</taxon>
        <taxon>Actinomycetes</taxon>
        <taxon>Pseudonocardiales</taxon>
        <taxon>Pseudonocardiaceae</taxon>
        <taxon>Saccharothrix</taxon>
    </lineage>
</organism>
<dbReference type="InterPro" id="IPR036890">
    <property type="entry name" value="HATPase_C_sf"/>
</dbReference>
<reference evidence="2" key="1">
    <citation type="journal article" date="2019" name="Int. J. Syst. Evol. Microbiol.">
        <title>The Global Catalogue of Microorganisms (GCM) 10K type strain sequencing project: providing services to taxonomists for standard genome sequencing and annotation.</title>
        <authorList>
            <consortium name="The Broad Institute Genomics Platform"/>
            <consortium name="The Broad Institute Genome Sequencing Center for Infectious Disease"/>
            <person name="Wu L."/>
            <person name="Ma J."/>
        </authorList>
    </citation>
    <scope>NUCLEOTIDE SEQUENCE [LARGE SCALE GENOMIC DNA]</scope>
    <source>
        <strain evidence="2">CCUG 60214</strain>
    </source>
</reference>
<dbReference type="NCBIfam" id="NF047352">
    <property type="entry name" value="P_loop_sacsin"/>
    <property type="match status" value="1"/>
</dbReference>
<dbReference type="EMBL" id="JBHTLK010000012">
    <property type="protein sequence ID" value="MFD1146407.1"/>
    <property type="molecule type" value="Genomic_DNA"/>
</dbReference>
<comment type="caution">
    <text evidence="1">The sequence shown here is derived from an EMBL/GenBank/DDBJ whole genome shotgun (WGS) entry which is preliminary data.</text>
</comment>
<evidence type="ECO:0000313" key="2">
    <source>
        <dbReference type="Proteomes" id="UP001597168"/>
    </source>
</evidence>
<evidence type="ECO:0000313" key="1">
    <source>
        <dbReference type="EMBL" id="MFD1146407.1"/>
    </source>
</evidence>
<sequence length="954" mass="100480">MSGGPLDPSDPFGTAALRESVLAAWQGSPTRFREDANAEEDLRLGGYRDRLLVELAQNASDAAGDAPGVLRLSLVDGELRAANTGAPLDAAGVAALASLRASSKSSDTVGQFGVGFAAVLAVTDEPRVVSRSGAVAFSAARTREAVPSLASARGGDVPVLRLVWPSDETDVPDGFDTEVRLPLKVDPEGLLADFASQAPDLLLALPGLRRVEVGPDAWERSESDGVVVLTGPSGAQRWLVHRVEGELPAELVAGVESRPRWHVCWAWPMDEPQAGDVLHAPTPTDEKLSLPARLIATLPVEPSRRRVLAGAAATFVLEQAALAYPALVAALPAVERTSLVPLPGFPLSEVDDRLRTGVLEALRTAPWLPLADGEWAAPSSAKVLDLASFELVELLEDVVPGLLDYELTLPPHAKALAALEVPRLGVADVVDALAGVGGDPAWWHQVYSALTPVADVDSTAREAMAALPVPLVDGRLVSSPRGVLLGTDSELFDSELSSVSGLRVVHPDAAHPLLLRLGATEAGPGELLDSDAVREAVHRSLDDPALDGPDLVRTVLRLVSRAGGRPWLAELALPSTDGEWRRADELVLPDSALLTVLEADAPFGVLDASVAQEWPRSVLTDVGVIDGFTVVEDDSPTEPDHDLADEGYWWDAFDVPPTRVLGIRDLDLVAPDKWPQALAMMAADPVVWRAVAEPDGYTGWWLARYATIDGVPLGSWRLPDAEGLEGLYDVVPPVGLPPHVLAAAGVRTSLAVVDEDDVKDLLGRLGDPARELSDALVLRVHALLAEVADSVSVEPPDRVRVLTGAAEPADDVLVLDLPWLLGVLPPAQVLASSGSASELAELLALPLASEEVSGAVVGDGDEVVWSELGAVRLACDLLGVDLPDGSLIVHDDLVVAAEGAEHPVSWWVDEAAVVHAADTPEGLARALAWTTGRWDDRHTFAALIADPTPAVLLG</sequence>
<accession>A0ABW3QIZ2</accession>
<name>A0ABW3QIZ2_9PSEU</name>
<keyword evidence="2" id="KW-1185">Reference proteome</keyword>